<dbReference type="AlphaFoldDB" id="A0A1I9G8B6"/>
<reference evidence="1" key="2">
    <citation type="submission" date="2012-12" db="EMBL/GenBank/DDBJ databases">
        <authorList>
            <consortium name="WormBase Consortium"/>
            <person name="Ghedin E."/>
            <person name="Paulini M."/>
        </authorList>
    </citation>
    <scope>NUCLEOTIDE SEQUENCE</scope>
    <source>
        <strain evidence="1">FR3</strain>
    </source>
</reference>
<name>A0A1I9G8B6_BRUMA</name>
<dbReference type="EMBL" id="LN855236">
    <property type="protein sequence ID" value="CDQ06182.1"/>
    <property type="molecule type" value="Genomic_DNA"/>
</dbReference>
<protein>
    <submittedName>
        <fullName evidence="1">Bm7995</fullName>
    </submittedName>
</protein>
<organism evidence="1">
    <name type="scientific">Brugia malayi</name>
    <name type="common">Filarial nematode worm</name>
    <dbReference type="NCBI Taxonomy" id="6279"/>
    <lineage>
        <taxon>Eukaryota</taxon>
        <taxon>Metazoa</taxon>
        <taxon>Ecdysozoa</taxon>
        <taxon>Nematoda</taxon>
        <taxon>Chromadorea</taxon>
        <taxon>Rhabditida</taxon>
        <taxon>Spirurina</taxon>
        <taxon>Spiruromorpha</taxon>
        <taxon>Filarioidea</taxon>
        <taxon>Onchocercidae</taxon>
        <taxon>Brugia</taxon>
    </lineage>
</organism>
<evidence type="ECO:0000313" key="1">
    <source>
        <dbReference type="EMBL" id="CDQ06182.1"/>
    </source>
</evidence>
<accession>A0A1I9G8B6</accession>
<sequence>MGPDQLGAAHFHTASKPLKEIDIRLPENLVKVISLLNKISYPSEN</sequence>
<gene>
    <name evidence="1" type="primary">Bm7995</name>
    <name evidence="1" type="ORF">BM_Bm7995</name>
</gene>
<reference evidence="1" key="1">
    <citation type="journal article" date="2007" name="Science">
        <title>Draft genome of the filarial nematode parasite Brugia malayi.</title>
        <authorList>
            <person name="Ghedin E."/>
            <person name="Wang S."/>
            <person name="Spiro D."/>
            <person name="Caler E."/>
            <person name="Zhao Q."/>
            <person name="Crabtree J."/>
            <person name="Allen J.E."/>
            <person name="Delcher A.L."/>
            <person name="Guiliano D.B."/>
            <person name="Miranda-Saavedra D."/>
            <person name="Angiuoli S.V."/>
            <person name="Creasy T."/>
            <person name="Amedeo P."/>
            <person name="Haas B."/>
            <person name="El-Sayed N.M."/>
            <person name="Wortman J.R."/>
            <person name="Feldblyum T."/>
            <person name="Tallon L."/>
            <person name="Schatz M."/>
            <person name="Shumway M."/>
            <person name="Koo H."/>
            <person name="Salzberg S.L."/>
            <person name="Schobel S."/>
            <person name="Pertea M."/>
            <person name="Pop M."/>
            <person name="White O."/>
            <person name="Barton G.J."/>
            <person name="Carlow C.K."/>
            <person name="Crawford M.J."/>
            <person name="Daub J."/>
            <person name="Dimmic M.W."/>
            <person name="Estes C.F."/>
            <person name="Foster J.M."/>
            <person name="Ganatra M."/>
            <person name="Gregory W.F."/>
            <person name="Johnson N.M."/>
            <person name="Jin J."/>
            <person name="Komuniecki R."/>
            <person name="Korf I."/>
            <person name="Kumar S."/>
            <person name="Laney S."/>
            <person name="Li B.W."/>
            <person name="Li W."/>
            <person name="Lindblom T.H."/>
            <person name="Lustigman S."/>
            <person name="Ma D."/>
            <person name="Maina C.V."/>
            <person name="Martin D.M."/>
            <person name="McCarter J.P."/>
            <person name="McReynolds L."/>
            <person name="Mitreva M."/>
            <person name="Nutman T.B."/>
            <person name="Parkinson J."/>
            <person name="Peregrin-Alvarez J.M."/>
            <person name="Poole C."/>
            <person name="Ren Q."/>
            <person name="Saunders L."/>
            <person name="Sluder A.E."/>
            <person name="Smith K."/>
            <person name="Stanke M."/>
            <person name="Unnasch T.R."/>
            <person name="Ware J."/>
            <person name="Wei A.D."/>
            <person name="Weil G."/>
            <person name="Williams D.J."/>
            <person name="Zhang Y."/>
            <person name="Williams S.A."/>
            <person name="Fraser-Liggett C."/>
            <person name="Slatko B."/>
            <person name="Blaxter M.L."/>
            <person name="Scott A.L."/>
        </authorList>
    </citation>
    <scope>NUCLEOTIDE SEQUENCE</scope>
    <source>
        <strain evidence="1">FR3</strain>
    </source>
</reference>
<proteinExistence type="predicted"/>